<evidence type="ECO:0000313" key="2">
    <source>
        <dbReference type="Proteomes" id="UP000594638"/>
    </source>
</evidence>
<dbReference type="AlphaFoldDB" id="A0A8S0PUZ7"/>
<evidence type="ECO:0000313" key="1">
    <source>
        <dbReference type="EMBL" id="CAA2956249.1"/>
    </source>
</evidence>
<dbReference type="Gramene" id="OE9A070849T1">
    <property type="protein sequence ID" value="OE9A070849C1"/>
    <property type="gene ID" value="OE9A070849"/>
</dbReference>
<comment type="caution">
    <text evidence="1">The sequence shown here is derived from an EMBL/GenBank/DDBJ whole genome shotgun (WGS) entry which is preliminary data.</text>
</comment>
<name>A0A8S0PUZ7_OLEEU</name>
<proteinExistence type="predicted"/>
<keyword evidence="2" id="KW-1185">Reference proteome</keyword>
<reference evidence="1 2" key="1">
    <citation type="submission" date="2019-12" db="EMBL/GenBank/DDBJ databases">
        <authorList>
            <person name="Alioto T."/>
            <person name="Alioto T."/>
            <person name="Gomez Garrido J."/>
        </authorList>
    </citation>
    <scope>NUCLEOTIDE SEQUENCE [LARGE SCALE GENOMIC DNA]</scope>
</reference>
<accession>A0A8S0PUZ7</accession>
<sequence length="97" mass="11008">MGKQLSTVEICNSFRKPTQSGSCRPQLVQQAFGFGRTLKSHTVAASHCCPFKYYRCFMISGIREKIMGNLSKHMLLRILKKFLLLCVGIPDVLIRTE</sequence>
<feature type="non-terminal residue" evidence="1">
    <location>
        <position position="97"/>
    </location>
</feature>
<dbReference type="Proteomes" id="UP000594638">
    <property type="component" value="Unassembled WGS sequence"/>
</dbReference>
<organism evidence="1 2">
    <name type="scientific">Olea europaea subsp. europaea</name>
    <dbReference type="NCBI Taxonomy" id="158383"/>
    <lineage>
        <taxon>Eukaryota</taxon>
        <taxon>Viridiplantae</taxon>
        <taxon>Streptophyta</taxon>
        <taxon>Embryophyta</taxon>
        <taxon>Tracheophyta</taxon>
        <taxon>Spermatophyta</taxon>
        <taxon>Magnoliopsida</taxon>
        <taxon>eudicotyledons</taxon>
        <taxon>Gunneridae</taxon>
        <taxon>Pentapetalae</taxon>
        <taxon>asterids</taxon>
        <taxon>lamiids</taxon>
        <taxon>Lamiales</taxon>
        <taxon>Oleaceae</taxon>
        <taxon>Oleeae</taxon>
        <taxon>Olea</taxon>
    </lineage>
</organism>
<gene>
    <name evidence="1" type="ORF">OLEA9_A070849</name>
</gene>
<dbReference type="EMBL" id="CACTIH010000180">
    <property type="protein sequence ID" value="CAA2956249.1"/>
    <property type="molecule type" value="Genomic_DNA"/>
</dbReference>
<protein>
    <submittedName>
        <fullName evidence="1">Uncharacterized protein</fullName>
    </submittedName>
</protein>